<dbReference type="PROSITE" id="PS51257">
    <property type="entry name" value="PROKAR_LIPOPROTEIN"/>
    <property type="match status" value="1"/>
</dbReference>
<reference evidence="3 4" key="1">
    <citation type="submission" date="2019-07" db="EMBL/GenBank/DDBJ databases">
        <title>antibiotic susceptibility of plant-derived lactic acid bacteria.</title>
        <authorList>
            <person name="Sugiyama M."/>
            <person name="Noda M."/>
        </authorList>
    </citation>
    <scope>NUCLEOTIDE SEQUENCE [LARGE SCALE GENOMIC DNA]</scope>
    <source>
        <strain evidence="3 4">15-1A</strain>
    </source>
</reference>
<evidence type="ECO:0000313" key="4">
    <source>
        <dbReference type="Proteomes" id="UP000509460"/>
    </source>
</evidence>
<dbReference type="InterPro" id="IPR013783">
    <property type="entry name" value="Ig-like_fold"/>
</dbReference>
<dbReference type="AlphaFoldDB" id="A0AAI8R8I1"/>
<dbReference type="Proteomes" id="UP000509460">
    <property type="component" value="Chromosome"/>
</dbReference>
<sequence length="546" mass="61056">MTKRKKYMRFGLFIFSCSVVLFVSGCKTQQTEDPSTAGPTSSKMKQAISVETPEESYFKKENNSSHLFEFASQFRKPLDLPTEAMIKDETNQLRIAYLEATTVSQNRENTESRSNLTNRFEENEQKGTLSNISAIPESDNHWQGPYVHANAPLQILPRGTAIDPFTYFTVVQGSDPVPVIHYTPVDPNESGYQVMQITAIDSKGKVSVATVTFLFNHSPIIQQVRQSHHITIGSSIDLLAGISAHDEEDGELTSEVQVQTTLQTEQEGSYEVIYSVTDQFGASTKLISNMRITNEAPIIAGPNQLVLPVDQSFSLFDYFSANDQEDGAINLTSDNILASDLVPYVPGNYFVRIGNVVDRYGKRAAERTIRVHLTNEAPTITNTHMTLPVFSELNKESYLAKLVLADREDPVEQLHVAIALPFWEKIDTSRLNTYRFPLQVQDTHGEITKTFGSIQVINEPPVFSGIEDKRIIVGEEKPDLLAGISVSDREESIGIEDVEIIEEIAWDTPGSYPVYLTVKDTFTETTVSFHVIIQDNNPEMPEKLSE</sequence>
<name>A0AAI8R8I1_ENTMU</name>
<evidence type="ECO:0000256" key="1">
    <source>
        <dbReference type="SAM" id="SignalP"/>
    </source>
</evidence>
<dbReference type="Pfam" id="PF16403">
    <property type="entry name" value="Bact_surface_Ig-like"/>
    <property type="match status" value="1"/>
</dbReference>
<feature type="chain" id="PRO_5042504799" description="Pesticidal crystal protein Cry22Aa Ig-like domain-containing protein" evidence="1">
    <location>
        <begin position="22"/>
        <end position="546"/>
    </location>
</feature>
<gene>
    <name evidence="3" type="ORF">EM151A_1025</name>
</gene>
<dbReference type="InterPro" id="IPR032179">
    <property type="entry name" value="Cry22Aa_Ig-like"/>
</dbReference>
<dbReference type="RefSeq" id="WP_023520287.1">
    <property type="nucleotide sequence ID" value="NZ_AP019810.1"/>
</dbReference>
<keyword evidence="1" id="KW-0732">Signal</keyword>
<dbReference type="EMBL" id="AP019810">
    <property type="protein sequence ID" value="BBM14262.1"/>
    <property type="molecule type" value="Genomic_DNA"/>
</dbReference>
<organism evidence="3 4">
    <name type="scientific">Enterococcus mundtii</name>
    <dbReference type="NCBI Taxonomy" id="53346"/>
    <lineage>
        <taxon>Bacteria</taxon>
        <taxon>Bacillati</taxon>
        <taxon>Bacillota</taxon>
        <taxon>Bacilli</taxon>
        <taxon>Lactobacillales</taxon>
        <taxon>Enterococcaceae</taxon>
        <taxon>Enterococcus</taxon>
    </lineage>
</organism>
<protein>
    <recommendedName>
        <fullName evidence="2">Pesticidal crystal protein Cry22Aa Ig-like domain-containing protein</fullName>
    </recommendedName>
</protein>
<proteinExistence type="predicted"/>
<feature type="signal peptide" evidence="1">
    <location>
        <begin position="1"/>
        <end position="21"/>
    </location>
</feature>
<dbReference type="Gene3D" id="2.60.40.10">
    <property type="entry name" value="Immunoglobulins"/>
    <property type="match status" value="3"/>
</dbReference>
<feature type="domain" description="Pesticidal crystal protein Cry22Aa Ig-like" evidence="2">
    <location>
        <begin position="229"/>
        <end position="285"/>
    </location>
</feature>
<evidence type="ECO:0000313" key="3">
    <source>
        <dbReference type="EMBL" id="BBM14262.1"/>
    </source>
</evidence>
<evidence type="ECO:0000259" key="2">
    <source>
        <dbReference type="Pfam" id="PF16403"/>
    </source>
</evidence>
<accession>A0AAI8R8I1</accession>